<gene>
    <name evidence="4" type="ORF">MQP27_41385</name>
</gene>
<dbReference type="InterPro" id="IPR017853">
    <property type="entry name" value="GH"/>
</dbReference>
<dbReference type="Gene3D" id="3.20.20.80">
    <property type="entry name" value="Glycosidases"/>
    <property type="match status" value="1"/>
</dbReference>
<evidence type="ECO:0000313" key="4">
    <source>
        <dbReference type="EMBL" id="MCI3277542.1"/>
    </source>
</evidence>
<name>A0ABS9YJW0_9ACTN</name>
<dbReference type="SUPFAM" id="SSF51445">
    <property type="entry name" value="(Trans)glycosidases"/>
    <property type="match status" value="1"/>
</dbReference>
<evidence type="ECO:0000256" key="2">
    <source>
        <dbReference type="ARBA" id="ARBA00022801"/>
    </source>
</evidence>
<sequence>MTIKGIDVSNYQSATYDLTGCDFVFVKATEGVSYVNPKHADQVARARANGRVVGHYHYLRATSSLAAQMDYFLAHAAPRAGELMAVDWEEAGVSCAEKDSAIKYLRSKAGGRKVLLYCSQSYWTGRDTTSYAGDGLWIAQYNGKPGQPSIQAKWVIHQYTSTPLDTNVAAFSSRAEMAAWAAGEDQDMALTKDDVETLAGTDGVFLAPKDAADYSDDESSPDHYWSFGSHVNDNTTRIRRVDKAVAALTAQVAALTATIGTLAQGGALTAAEVQAAAEAGAKAALEQLGAKLQED</sequence>
<evidence type="ECO:0000256" key="1">
    <source>
        <dbReference type="ARBA" id="ARBA00010646"/>
    </source>
</evidence>
<accession>A0ABS9YJW0</accession>
<keyword evidence="3" id="KW-0326">Glycosidase</keyword>
<keyword evidence="5" id="KW-1185">Reference proteome</keyword>
<reference evidence="4" key="1">
    <citation type="submission" date="2022-03" db="EMBL/GenBank/DDBJ databases">
        <title>Streptomyces 7R015 and 7R016 isolated from Barleria lupulina in Thailand.</title>
        <authorList>
            <person name="Kanchanasin P."/>
            <person name="Phongsopitanun W."/>
            <person name="Tanasupawat S."/>
        </authorList>
    </citation>
    <scope>NUCLEOTIDE SEQUENCE</scope>
    <source>
        <strain evidence="4">7R015</strain>
    </source>
</reference>
<dbReference type="Pfam" id="PF01183">
    <property type="entry name" value="Glyco_hydro_25"/>
    <property type="match status" value="1"/>
</dbReference>
<organism evidence="4 5">
    <name type="scientific">Streptomyces cylindrosporus</name>
    <dbReference type="NCBI Taxonomy" id="2927583"/>
    <lineage>
        <taxon>Bacteria</taxon>
        <taxon>Bacillati</taxon>
        <taxon>Actinomycetota</taxon>
        <taxon>Actinomycetes</taxon>
        <taxon>Kitasatosporales</taxon>
        <taxon>Streptomycetaceae</taxon>
        <taxon>Streptomyces</taxon>
    </lineage>
</organism>
<dbReference type="PANTHER" id="PTHR34135:SF2">
    <property type="entry name" value="LYSOZYME"/>
    <property type="match status" value="1"/>
</dbReference>
<comment type="similarity">
    <text evidence="1">Belongs to the glycosyl hydrolase 25 family.</text>
</comment>
<keyword evidence="2 4" id="KW-0378">Hydrolase</keyword>
<dbReference type="GO" id="GO:0016787">
    <property type="term" value="F:hydrolase activity"/>
    <property type="evidence" value="ECO:0007669"/>
    <property type="project" value="UniProtKB-KW"/>
</dbReference>
<dbReference type="RefSeq" id="WP_242775363.1">
    <property type="nucleotide sequence ID" value="NZ_JALDAY010000015.1"/>
</dbReference>
<dbReference type="CDD" id="cd00599">
    <property type="entry name" value="GH25_muramidase"/>
    <property type="match status" value="1"/>
</dbReference>
<dbReference type="SMART" id="SM00641">
    <property type="entry name" value="Glyco_25"/>
    <property type="match status" value="1"/>
</dbReference>
<evidence type="ECO:0000313" key="5">
    <source>
        <dbReference type="Proteomes" id="UP001165269"/>
    </source>
</evidence>
<dbReference type="InterPro" id="IPR018077">
    <property type="entry name" value="Glyco_hydro_fam25_subgr"/>
</dbReference>
<dbReference type="Proteomes" id="UP001165269">
    <property type="component" value="Unassembled WGS sequence"/>
</dbReference>
<dbReference type="InterPro" id="IPR002053">
    <property type="entry name" value="Glyco_hydro_25"/>
</dbReference>
<dbReference type="PANTHER" id="PTHR34135">
    <property type="entry name" value="LYSOZYME"/>
    <property type="match status" value="1"/>
</dbReference>
<comment type="caution">
    <text evidence="4">The sequence shown here is derived from an EMBL/GenBank/DDBJ whole genome shotgun (WGS) entry which is preliminary data.</text>
</comment>
<proteinExistence type="inferred from homology"/>
<dbReference type="EMBL" id="JALDAY010000015">
    <property type="protein sequence ID" value="MCI3277542.1"/>
    <property type="molecule type" value="Genomic_DNA"/>
</dbReference>
<dbReference type="PROSITE" id="PS51904">
    <property type="entry name" value="GLYCOSYL_HYDROL_F25_2"/>
    <property type="match status" value="1"/>
</dbReference>
<evidence type="ECO:0000256" key="3">
    <source>
        <dbReference type="ARBA" id="ARBA00023295"/>
    </source>
</evidence>
<protein>
    <submittedName>
        <fullName evidence="4">Glycoside hydrolase family 25 protein</fullName>
    </submittedName>
</protein>